<reference evidence="3" key="1">
    <citation type="submission" date="2020-05" db="EMBL/GenBank/DDBJ databases">
        <authorList>
            <person name="Chiriac C."/>
            <person name="Salcher M."/>
            <person name="Ghai R."/>
            <person name="Kavagutti S V."/>
        </authorList>
    </citation>
    <scope>NUCLEOTIDE SEQUENCE</scope>
</reference>
<dbReference type="EMBL" id="LR797140">
    <property type="protein sequence ID" value="CAB4189497.1"/>
    <property type="molecule type" value="Genomic_DNA"/>
</dbReference>
<accession>A0A6J5R4F4</accession>
<dbReference type="EMBL" id="LR797087">
    <property type="protein sequence ID" value="CAB4186112.1"/>
    <property type="molecule type" value="Genomic_DNA"/>
</dbReference>
<feature type="compositionally biased region" description="Basic residues" evidence="1">
    <location>
        <begin position="46"/>
        <end position="58"/>
    </location>
</feature>
<organism evidence="3">
    <name type="scientific">uncultured Caudovirales phage</name>
    <dbReference type="NCBI Taxonomy" id="2100421"/>
    <lineage>
        <taxon>Viruses</taxon>
        <taxon>Duplodnaviria</taxon>
        <taxon>Heunggongvirae</taxon>
        <taxon>Uroviricota</taxon>
        <taxon>Caudoviricetes</taxon>
        <taxon>Peduoviridae</taxon>
        <taxon>Maltschvirus</taxon>
        <taxon>Maltschvirus maltsch</taxon>
    </lineage>
</organism>
<evidence type="ECO:0000313" key="5">
    <source>
        <dbReference type="EMBL" id="CAB4222260.1"/>
    </source>
</evidence>
<sequence length="58" mass="6530">MKSNTVNIPTKKREVTQFLTLMTLLAHIHSLSRAHAHVATHMQTSVRKRQPSGKKKGP</sequence>
<name>A0A6J5R4F4_9CAUD</name>
<dbReference type="EMBL" id="LR797453">
    <property type="protein sequence ID" value="CAB4217195.1"/>
    <property type="molecule type" value="Genomic_DNA"/>
</dbReference>
<evidence type="ECO:0000313" key="4">
    <source>
        <dbReference type="EMBL" id="CAB4217195.1"/>
    </source>
</evidence>
<feature type="region of interest" description="Disordered" evidence="1">
    <location>
        <begin position="36"/>
        <end position="58"/>
    </location>
</feature>
<protein>
    <submittedName>
        <fullName evidence="3">Uncharacterized protein</fullName>
    </submittedName>
</protein>
<proteinExistence type="predicted"/>
<gene>
    <name evidence="2" type="ORF">UFOVP1139_17</name>
    <name evidence="3" type="ORF">UFOVP1209_2</name>
    <name evidence="4" type="ORF">UFOVP1499_18</name>
    <name evidence="5" type="ORF">UFOVP1646_17</name>
</gene>
<dbReference type="EMBL" id="LR797508">
    <property type="protein sequence ID" value="CAB4222260.1"/>
    <property type="molecule type" value="Genomic_DNA"/>
</dbReference>
<evidence type="ECO:0000313" key="3">
    <source>
        <dbReference type="EMBL" id="CAB4189497.1"/>
    </source>
</evidence>
<evidence type="ECO:0000256" key="1">
    <source>
        <dbReference type="SAM" id="MobiDB-lite"/>
    </source>
</evidence>
<evidence type="ECO:0000313" key="2">
    <source>
        <dbReference type="EMBL" id="CAB4186112.1"/>
    </source>
</evidence>